<dbReference type="STRING" id="1045775.SAMN05216378_1835"/>
<name>A0A1I1WTG2_9BACL</name>
<keyword evidence="1" id="KW-1133">Transmembrane helix</keyword>
<keyword evidence="3" id="KW-1185">Reference proteome</keyword>
<gene>
    <name evidence="2" type="ORF">SAMN05216378_1835</name>
</gene>
<feature type="transmembrane region" description="Helical" evidence="1">
    <location>
        <begin position="6"/>
        <end position="29"/>
    </location>
</feature>
<dbReference type="AlphaFoldDB" id="A0A1I1WTG2"/>
<proteinExistence type="predicted"/>
<evidence type="ECO:0000313" key="3">
    <source>
        <dbReference type="Proteomes" id="UP000198855"/>
    </source>
</evidence>
<sequence length="245" mass="27908">MSVTRYIKLLGLTLGVAALNIVIFSRGFIGIEIGDNALSSAIGVTFLVASAITLTYGCYSLIFKAPVTLPVKEIKTHDDYIEALSRFRRTKVLEEDIGLALRQLERMRKKRNTLLDVLKQRFDPAELSYKKFSSVIYEVEKLFYLNVRSILNRLHAFDASEFESLSGRKPSSLSQELLQARKNVYGEYLSFTKQSLGTNEEILLKLDQLMLEISRLDSLEPGDIDSMPCMQEIDTLIKQTQYYKN</sequence>
<dbReference type="OrthoDB" id="2935100at2"/>
<dbReference type="EMBL" id="FOMT01000002">
    <property type="protein sequence ID" value="SFD97668.1"/>
    <property type="molecule type" value="Genomic_DNA"/>
</dbReference>
<accession>A0A1I1WTG2</accession>
<feature type="transmembrane region" description="Helical" evidence="1">
    <location>
        <begin position="41"/>
        <end position="62"/>
    </location>
</feature>
<organism evidence="2 3">
    <name type="scientific">Paenibacillus catalpae</name>
    <dbReference type="NCBI Taxonomy" id="1045775"/>
    <lineage>
        <taxon>Bacteria</taxon>
        <taxon>Bacillati</taxon>
        <taxon>Bacillota</taxon>
        <taxon>Bacilli</taxon>
        <taxon>Bacillales</taxon>
        <taxon>Paenibacillaceae</taxon>
        <taxon>Paenibacillus</taxon>
    </lineage>
</organism>
<reference evidence="3" key="1">
    <citation type="submission" date="2016-10" db="EMBL/GenBank/DDBJ databases">
        <authorList>
            <person name="Varghese N."/>
            <person name="Submissions S."/>
        </authorList>
    </citation>
    <scope>NUCLEOTIDE SEQUENCE [LARGE SCALE GENOMIC DNA]</scope>
    <source>
        <strain evidence="3">CGMCC 1.10784</strain>
    </source>
</reference>
<protein>
    <recommendedName>
        <fullName evidence="4">5-bromo-4-chloroindolyl phosphate hydrolysis protein</fullName>
    </recommendedName>
</protein>
<dbReference type="Proteomes" id="UP000198855">
    <property type="component" value="Unassembled WGS sequence"/>
</dbReference>
<evidence type="ECO:0008006" key="4">
    <source>
        <dbReference type="Google" id="ProtNLM"/>
    </source>
</evidence>
<keyword evidence="1" id="KW-0812">Transmembrane</keyword>
<evidence type="ECO:0000256" key="1">
    <source>
        <dbReference type="SAM" id="Phobius"/>
    </source>
</evidence>
<keyword evidence="1" id="KW-0472">Membrane</keyword>
<evidence type="ECO:0000313" key="2">
    <source>
        <dbReference type="EMBL" id="SFD97668.1"/>
    </source>
</evidence>